<protein>
    <recommendedName>
        <fullName evidence="3">Lipoprotein</fullName>
    </recommendedName>
</protein>
<evidence type="ECO:0000313" key="2">
    <source>
        <dbReference type="Proteomes" id="UP000798808"/>
    </source>
</evidence>
<proteinExistence type="predicted"/>
<dbReference type="RefSeq" id="WP_155175209.1">
    <property type="nucleotide sequence ID" value="NZ_BAAAFL010000007.1"/>
</dbReference>
<accession>A0ABW9RW97</accession>
<gene>
    <name evidence="1" type="ORF">E1163_24100</name>
</gene>
<comment type="caution">
    <text evidence="1">The sequence shown here is derived from an EMBL/GenBank/DDBJ whole genome shotgun (WGS) entry which is preliminary data.</text>
</comment>
<dbReference type="Proteomes" id="UP000798808">
    <property type="component" value="Unassembled WGS sequence"/>
</dbReference>
<reference evidence="1 2" key="1">
    <citation type="submission" date="2019-02" db="EMBL/GenBank/DDBJ databases">
        <authorList>
            <person name="Goldberg S.R."/>
            <person name="Haltli B.A."/>
            <person name="Correa H."/>
            <person name="Russell K.G."/>
        </authorList>
    </citation>
    <scope>NUCLEOTIDE SEQUENCE [LARGE SCALE GENOMIC DNA]</scope>
    <source>
        <strain evidence="1 2">JCM 16186</strain>
    </source>
</reference>
<organism evidence="1 2">
    <name type="scientific">Fulvivirga kasyanovii</name>
    <dbReference type="NCBI Taxonomy" id="396812"/>
    <lineage>
        <taxon>Bacteria</taxon>
        <taxon>Pseudomonadati</taxon>
        <taxon>Bacteroidota</taxon>
        <taxon>Cytophagia</taxon>
        <taxon>Cytophagales</taxon>
        <taxon>Fulvivirgaceae</taxon>
        <taxon>Fulvivirga</taxon>
    </lineage>
</organism>
<evidence type="ECO:0000313" key="1">
    <source>
        <dbReference type="EMBL" id="MTI28060.1"/>
    </source>
</evidence>
<name>A0ABW9RW97_9BACT</name>
<dbReference type="EMBL" id="SMLW01000652">
    <property type="protein sequence ID" value="MTI28060.1"/>
    <property type="molecule type" value="Genomic_DNA"/>
</dbReference>
<sequence>MLILALAGCTNKKSEKGNLNDETVFRKLELIQPGTNDGLHLWQIDEFVEFAKGTAREMTEQSVKRFLDRPQANLNYYPMLELIYADQGISIFFLLADGSDKGFFMSAFKNNTKISEVNLWKLSGVKEFKELSEKIILDKRVNPDKPYDFQVFSNHYPNGYYVVKVLLNGEIEVEKIEVAEGDIP</sequence>
<evidence type="ECO:0008006" key="3">
    <source>
        <dbReference type="Google" id="ProtNLM"/>
    </source>
</evidence>
<keyword evidence="2" id="KW-1185">Reference proteome</keyword>